<dbReference type="EMBL" id="JAWZYT010000339">
    <property type="protein sequence ID" value="KAK4324671.1"/>
    <property type="molecule type" value="Genomic_DNA"/>
</dbReference>
<keyword evidence="1" id="KW-0732">Signal</keyword>
<protein>
    <submittedName>
        <fullName evidence="2">Uncharacterized protein</fullName>
    </submittedName>
</protein>
<comment type="caution">
    <text evidence="2">The sequence shown here is derived from an EMBL/GenBank/DDBJ whole genome shotgun (WGS) entry which is preliminary data.</text>
</comment>
<sequence>MRGASMWAWLCLGVVGALSIQSHKFVSIGPGSCGEPYHTLLVQSALVCAITCTQGVMCAGFSVSKVPVYIEDPPQRFSFTCHLFQVLTTPDNNQSSICYSLVIPNGSTYTSIPSSNATTITTTPTTTTSSSLDITIERYSFETVPSTGDFLCSPLGYCAVSEMNSSTGGIVNNVKILVTTPTSPLTTDNVSLAEFNYFSQDSCPEYHIVVGMKYGEEFLFILLRDAVNLNEPIIN</sequence>
<reference evidence="2" key="1">
    <citation type="submission" date="2023-11" db="EMBL/GenBank/DDBJ databases">
        <title>Genome assemblies of two species of porcelain crab, Petrolisthes cinctipes and Petrolisthes manimaculis (Anomura: Porcellanidae).</title>
        <authorList>
            <person name="Angst P."/>
        </authorList>
    </citation>
    <scope>NUCLEOTIDE SEQUENCE</scope>
    <source>
        <strain evidence="2">PB745_02</strain>
        <tissue evidence="2">Gill</tissue>
    </source>
</reference>
<evidence type="ECO:0000313" key="2">
    <source>
        <dbReference type="EMBL" id="KAK4324671.1"/>
    </source>
</evidence>
<keyword evidence="3" id="KW-1185">Reference proteome</keyword>
<accession>A0AAE1QE73</accession>
<organism evidence="2 3">
    <name type="scientific">Petrolisthes manimaculis</name>
    <dbReference type="NCBI Taxonomy" id="1843537"/>
    <lineage>
        <taxon>Eukaryota</taxon>
        <taxon>Metazoa</taxon>
        <taxon>Ecdysozoa</taxon>
        <taxon>Arthropoda</taxon>
        <taxon>Crustacea</taxon>
        <taxon>Multicrustacea</taxon>
        <taxon>Malacostraca</taxon>
        <taxon>Eumalacostraca</taxon>
        <taxon>Eucarida</taxon>
        <taxon>Decapoda</taxon>
        <taxon>Pleocyemata</taxon>
        <taxon>Anomura</taxon>
        <taxon>Galatheoidea</taxon>
        <taxon>Porcellanidae</taxon>
        <taxon>Petrolisthes</taxon>
    </lineage>
</organism>
<name>A0AAE1QE73_9EUCA</name>
<evidence type="ECO:0000256" key="1">
    <source>
        <dbReference type="SAM" id="SignalP"/>
    </source>
</evidence>
<dbReference type="AlphaFoldDB" id="A0AAE1QE73"/>
<feature type="signal peptide" evidence="1">
    <location>
        <begin position="1"/>
        <end position="19"/>
    </location>
</feature>
<feature type="chain" id="PRO_5042188050" evidence="1">
    <location>
        <begin position="20"/>
        <end position="235"/>
    </location>
</feature>
<dbReference type="Proteomes" id="UP001292094">
    <property type="component" value="Unassembled WGS sequence"/>
</dbReference>
<gene>
    <name evidence="2" type="ORF">Pmani_004709</name>
</gene>
<proteinExistence type="predicted"/>
<evidence type="ECO:0000313" key="3">
    <source>
        <dbReference type="Proteomes" id="UP001292094"/>
    </source>
</evidence>